<dbReference type="InterPro" id="IPR006076">
    <property type="entry name" value="FAD-dep_OxRdtase"/>
</dbReference>
<feature type="domain" description="FAD dependent oxidoreductase" evidence="1">
    <location>
        <begin position="31"/>
        <end position="239"/>
    </location>
</feature>
<dbReference type="PANTHER" id="PTHR42720">
    <property type="entry name" value="GLYCEROL-3-PHOSPHATE DEHYDROGENASE"/>
    <property type="match status" value="1"/>
</dbReference>
<name>X1M9X9_9ZZZZ</name>
<dbReference type="Pfam" id="PF01266">
    <property type="entry name" value="DAO"/>
    <property type="match status" value="1"/>
</dbReference>
<dbReference type="EMBL" id="BARV01010656">
    <property type="protein sequence ID" value="GAI14906.1"/>
    <property type="molecule type" value="Genomic_DNA"/>
</dbReference>
<dbReference type="SUPFAM" id="SSF51905">
    <property type="entry name" value="FAD/NAD(P)-binding domain"/>
    <property type="match status" value="1"/>
</dbReference>
<dbReference type="InterPro" id="IPR036188">
    <property type="entry name" value="FAD/NAD-bd_sf"/>
</dbReference>
<evidence type="ECO:0000259" key="1">
    <source>
        <dbReference type="Pfam" id="PF01266"/>
    </source>
</evidence>
<dbReference type="PANTHER" id="PTHR42720:SF1">
    <property type="entry name" value="GLYCEROL 3-PHOSPHATE OXIDASE"/>
    <property type="match status" value="1"/>
</dbReference>
<dbReference type="InterPro" id="IPR052745">
    <property type="entry name" value="G3P_Oxidase/Oxidoreductase"/>
</dbReference>
<dbReference type="AlphaFoldDB" id="X1M9X9"/>
<reference evidence="2" key="1">
    <citation type="journal article" date="2014" name="Front. Microbiol.">
        <title>High frequency of phylogenetically diverse reductive dehalogenase-homologous genes in deep subseafloor sedimentary metagenomes.</title>
        <authorList>
            <person name="Kawai M."/>
            <person name="Futagami T."/>
            <person name="Toyoda A."/>
            <person name="Takaki Y."/>
            <person name="Nishi S."/>
            <person name="Hori S."/>
            <person name="Arai W."/>
            <person name="Tsubouchi T."/>
            <person name="Morono Y."/>
            <person name="Uchiyama I."/>
            <person name="Ito T."/>
            <person name="Fujiyama A."/>
            <person name="Inagaki F."/>
            <person name="Takami H."/>
        </authorList>
    </citation>
    <scope>NUCLEOTIDE SEQUENCE</scope>
    <source>
        <strain evidence="2">Expedition CK06-06</strain>
    </source>
</reference>
<dbReference type="Gene3D" id="3.50.50.60">
    <property type="entry name" value="FAD/NAD(P)-binding domain"/>
    <property type="match status" value="1"/>
</dbReference>
<evidence type="ECO:0000313" key="2">
    <source>
        <dbReference type="EMBL" id="GAI14906.1"/>
    </source>
</evidence>
<sequence length="250" mass="27296">MEDKKELEQITNCAMCANMCKHSCPTYLATGNAIWDEVASQLDVDFKRIGTLVVAENPGEELLLSYVVETAIKHKDPAPKELDREELDKIEPGLAPNIRKGVLVWNTGIISVFEIVIAYAENAVANGVQFFINTSAIGVQTDEGSIKAVDTTRGTIKTRILVNAAGLYADRIAEFAGDRFFTIHPRKGETIIFDKSYQPVQTVLASFSMAGERDPYSKGGGIIPTIDGNLQFGPTAEEVCDIEDVSTTFT</sequence>
<gene>
    <name evidence="2" type="ORF">S06H3_20550</name>
</gene>
<feature type="non-terminal residue" evidence="2">
    <location>
        <position position="250"/>
    </location>
</feature>
<protein>
    <recommendedName>
        <fullName evidence="1">FAD dependent oxidoreductase domain-containing protein</fullName>
    </recommendedName>
</protein>
<organism evidence="2">
    <name type="scientific">marine sediment metagenome</name>
    <dbReference type="NCBI Taxonomy" id="412755"/>
    <lineage>
        <taxon>unclassified sequences</taxon>
        <taxon>metagenomes</taxon>
        <taxon>ecological metagenomes</taxon>
    </lineage>
</organism>
<comment type="caution">
    <text evidence="2">The sequence shown here is derived from an EMBL/GenBank/DDBJ whole genome shotgun (WGS) entry which is preliminary data.</text>
</comment>
<accession>X1M9X9</accession>
<proteinExistence type="predicted"/>
<dbReference type="Gene3D" id="3.30.9.10">
    <property type="entry name" value="D-Amino Acid Oxidase, subunit A, domain 2"/>
    <property type="match status" value="1"/>
</dbReference>